<dbReference type="PRINTS" id="PR01490">
    <property type="entry name" value="RTXTOXIND"/>
</dbReference>
<sequence length="439" mass="48178">MSKTDTRLLYKPPTNPRPAIVFGMALIVLGLGSFSAWSAFAKLSSAVVSSGTLKVATNRKIVQAAEGGTIRVILVENGQKVTAGDVLLRLDDTKARASLDVIQSRYDLEQATVARLRAEIEDAEEISFSDDLLFRRADGSVAQILESQQRLFTARRNALDGQVKVMREKIRQLTGKIDGLMSQSKAVNDRAKLSREEHEILNQLLDRNLVSKSRVLELQRAMAALEGEKGDLEAQIAAAEAEIAQTNLQVLQVTMDFEEEVNDELGKHEAAMYELAQQLLDARHSLEQLVVRATESGTVVDLTVHTIGGVVEPSATLLEIVPNKDDLIIETRIRPEDVDQVFAGLATDIVFSGLSKRETPRLSGSVAYVSADALTDPRSGAAYFSVHVALPKDEIAKIGDHDLVPGMPAEVYIKTSEQTPFAYLTQPLRQSLRHAWRES</sequence>
<evidence type="ECO:0000256" key="4">
    <source>
        <dbReference type="ARBA" id="ARBA00022475"/>
    </source>
</evidence>
<keyword evidence="8 9" id="KW-0472">Membrane</keyword>
<proteinExistence type="inferred from homology"/>
<evidence type="ECO:0000256" key="5">
    <source>
        <dbReference type="ARBA" id="ARBA00022519"/>
    </source>
</evidence>
<keyword evidence="4 9" id="KW-1003">Cell membrane</keyword>
<evidence type="ECO:0000259" key="12">
    <source>
        <dbReference type="Pfam" id="PF26002"/>
    </source>
</evidence>
<evidence type="ECO:0000256" key="1">
    <source>
        <dbReference type="ARBA" id="ARBA00004377"/>
    </source>
</evidence>
<gene>
    <name evidence="13" type="ORF">ACFSC7_02450</name>
</gene>
<dbReference type="InterPro" id="IPR058781">
    <property type="entry name" value="HH_AprE-like"/>
</dbReference>
<accession>A0ABW4JR81</accession>
<evidence type="ECO:0000256" key="3">
    <source>
        <dbReference type="ARBA" id="ARBA00022448"/>
    </source>
</evidence>
<feature type="transmembrane region" description="Helical" evidence="9">
    <location>
        <begin position="20"/>
        <end position="40"/>
    </location>
</feature>
<comment type="subcellular location">
    <subcellularLocation>
        <location evidence="1 9">Cell inner membrane</location>
        <topology evidence="1 9">Single-pass membrane protein</topology>
    </subcellularLocation>
</comment>
<evidence type="ECO:0000256" key="9">
    <source>
        <dbReference type="RuleBase" id="RU365093"/>
    </source>
</evidence>
<name>A0ABW4JR81_9HYPH</name>
<keyword evidence="5 9" id="KW-0997">Cell inner membrane</keyword>
<reference evidence="14" key="1">
    <citation type="journal article" date="2019" name="Int. J. Syst. Evol. Microbiol.">
        <title>The Global Catalogue of Microorganisms (GCM) 10K type strain sequencing project: providing services to taxonomists for standard genome sequencing and annotation.</title>
        <authorList>
            <consortium name="The Broad Institute Genomics Platform"/>
            <consortium name="The Broad Institute Genome Sequencing Center for Infectious Disease"/>
            <person name="Wu L."/>
            <person name="Ma J."/>
        </authorList>
    </citation>
    <scope>NUCLEOTIDE SEQUENCE [LARGE SCALE GENOMIC DNA]</scope>
    <source>
        <strain evidence="14">JCM 3369</strain>
    </source>
</reference>
<dbReference type="NCBIfam" id="TIGR01843">
    <property type="entry name" value="type_I_hlyD"/>
    <property type="match status" value="1"/>
</dbReference>
<keyword evidence="3 9" id="KW-0813">Transport</keyword>
<keyword evidence="6 9" id="KW-0812">Transmembrane</keyword>
<evidence type="ECO:0000259" key="11">
    <source>
        <dbReference type="Pfam" id="PF25994"/>
    </source>
</evidence>
<dbReference type="Gene3D" id="2.40.50.100">
    <property type="match status" value="1"/>
</dbReference>
<evidence type="ECO:0000256" key="10">
    <source>
        <dbReference type="SAM" id="Coils"/>
    </source>
</evidence>
<keyword evidence="7 9" id="KW-1133">Transmembrane helix</keyword>
<dbReference type="PANTHER" id="PTHR30386:SF17">
    <property type="entry name" value="ALKALINE PROTEASE SECRETION PROTEIN APRE"/>
    <property type="match status" value="1"/>
</dbReference>
<comment type="caution">
    <text evidence="13">The sequence shown here is derived from an EMBL/GenBank/DDBJ whole genome shotgun (WGS) entry which is preliminary data.</text>
</comment>
<evidence type="ECO:0000313" key="13">
    <source>
        <dbReference type="EMBL" id="MFD1694360.1"/>
    </source>
</evidence>
<feature type="coiled-coil region" evidence="10">
    <location>
        <begin position="215"/>
        <end position="249"/>
    </location>
</feature>
<evidence type="ECO:0000256" key="6">
    <source>
        <dbReference type="ARBA" id="ARBA00022692"/>
    </source>
</evidence>
<dbReference type="InterPro" id="IPR010129">
    <property type="entry name" value="T1SS_HlyD"/>
</dbReference>
<dbReference type="EMBL" id="JBHUFA010000001">
    <property type="protein sequence ID" value="MFD1694360.1"/>
    <property type="molecule type" value="Genomic_DNA"/>
</dbReference>
<comment type="similarity">
    <text evidence="2 9">Belongs to the membrane fusion protein (MFP) (TC 8.A.1) family.</text>
</comment>
<evidence type="ECO:0000256" key="2">
    <source>
        <dbReference type="ARBA" id="ARBA00009477"/>
    </source>
</evidence>
<evidence type="ECO:0000256" key="8">
    <source>
        <dbReference type="ARBA" id="ARBA00023136"/>
    </source>
</evidence>
<keyword evidence="14" id="KW-1185">Reference proteome</keyword>
<organism evidence="13 14">
    <name type="scientific">Roseibium aestuarii</name>
    <dbReference type="NCBI Taxonomy" id="2600299"/>
    <lineage>
        <taxon>Bacteria</taxon>
        <taxon>Pseudomonadati</taxon>
        <taxon>Pseudomonadota</taxon>
        <taxon>Alphaproteobacteria</taxon>
        <taxon>Hyphomicrobiales</taxon>
        <taxon>Stappiaceae</taxon>
        <taxon>Roseibium</taxon>
    </lineage>
</organism>
<protein>
    <recommendedName>
        <fullName evidence="9">Membrane fusion protein (MFP) family protein</fullName>
    </recommendedName>
</protein>
<dbReference type="Pfam" id="PF25994">
    <property type="entry name" value="HH_AprE"/>
    <property type="match status" value="1"/>
</dbReference>
<dbReference type="Proteomes" id="UP001597327">
    <property type="component" value="Unassembled WGS sequence"/>
</dbReference>
<evidence type="ECO:0000313" key="14">
    <source>
        <dbReference type="Proteomes" id="UP001597327"/>
    </source>
</evidence>
<feature type="domain" description="AprE-like beta-barrel" evidence="12">
    <location>
        <begin position="327"/>
        <end position="415"/>
    </location>
</feature>
<keyword evidence="10" id="KW-0175">Coiled coil</keyword>
<dbReference type="PANTHER" id="PTHR30386">
    <property type="entry name" value="MEMBRANE FUSION SUBUNIT OF EMRAB-TOLC MULTIDRUG EFFLUX PUMP"/>
    <property type="match status" value="1"/>
</dbReference>
<evidence type="ECO:0000256" key="7">
    <source>
        <dbReference type="ARBA" id="ARBA00022989"/>
    </source>
</evidence>
<dbReference type="InterPro" id="IPR058982">
    <property type="entry name" value="Beta-barrel_AprE"/>
</dbReference>
<dbReference type="Gene3D" id="2.40.30.170">
    <property type="match status" value="1"/>
</dbReference>
<feature type="domain" description="AprE-like long alpha-helical hairpin" evidence="11">
    <location>
        <begin position="95"/>
        <end position="284"/>
    </location>
</feature>
<dbReference type="InterPro" id="IPR050739">
    <property type="entry name" value="MFP"/>
</dbReference>
<dbReference type="RefSeq" id="WP_149891778.1">
    <property type="nucleotide sequence ID" value="NZ_JBHUFA010000001.1"/>
</dbReference>
<dbReference type="Pfam" id="PF26002">
    <property type="entry name" value="Beta-barrel_AprE"/>
    <property type="match status" value="1"/>
</dbReference>